<proteinExistence type="predicted"/>
<organism evidence="1 2">
    <name type="scientific">Paraburkholderia phenoliruptrix</name>
    <dbReference type="NCBI Taxonomy" id="252970"/>
    <lineage>
        <taxon>Bacteria</taxon>
        <taxon>Pseudomonadati</taxon>
        <taxon>Pseudomonadota</taxon>
        <taxon>Betaproteobacteria</taxon>
        <taxon>Burkholderiales</taxon>
        <taxon>Burkholderiaceae</taxon>
        <taxon>Paraburkholderia</taxon>
    </lineage>
</organism>
<dbReference type="EMBL" id="CADILN010000010">
    <property type="protein sequence ID" value="CAB4051806.1"/>
    <property type="molecule type" value="Genomic_DNA"/>
</dbReference>
<reference evidence="1 2" key="1">
    <citation type="submission" date="2020-04" db="EMBL/GenBank/DDBJ databases">
        <authorList>
            <person name="De Canck E."/>
        </authorList>
    </citation>
    <scope>NUCLEOTIDE SEQUENCE [LARGE SCALE GENOMIC DNA]</scope>
    <source>
        <strain evidence="1 2">LMG 9964</strain>
    </source>
</reference>
<evidence type="ECO:0000313" key="1">
    <source>
        <dbReference type="EMBL" id="CAB4051806.1"/>
    </source>
</evidence>
<name>A0A6J5KCW5_9BURK</name>
<evidence type="ECO:0000313" key="2">
    <source>
        <dbReference type="Proteomes" id="UP000494102"/>
    </source>
</evidence>
<dbReference type="AlphaFoldDB" id="A0A6J5KCW5"/>
<dbReference type="Proteomes" id="UP000494102">
    <property type="component" value="Unassembled WGS sequence"/>
</dbReference>
<accession>A0A6J5KCW5</accession>
<protein>
    <submittedName>
        <fullName evidence="1">Uncharacterized protein</fullName>
    </submittedName>
</protein>
<sequence>MSDVLDDDQAVRVRIRSLNKSFGATRALKDVSICSSNSFNAWRWASRRLIVPPRNVKPHVRARLPATDGEGTSPRS</sequence>
<gene>
    <name evidence="1" type="ORF">LMG9964_05485</name>
</gene>